<organism evidence="2 3">
    <name type="scientific">Favolaschia claudopus</name>
    <dbReference type="NCBI Taxonomy" id="2862362"/>
    <lineage>
        <taxon>Eukaryota</taxon>
        <taxon>Fungi</taxon>
        <taxon>Dikarya</taxon>
        <taxon>Basidiomycota</taxon>
        <taxon>Agaricomycotina</taxon>
        <taxon>Agaricomycetes</taxon>
        <taxon>Agaricomycetidae</taxon>
        <taxon>Agaricales</taxon>
        <taxon>Marasmiineae</taxon>
        <taxon>Mycenaceae</taxon>
        <taxon>Favolaschia</taxon>
    </lineage>
</organism>
<feature type="region of interest" description="Disordered" evidence="1">
    <location>
        <begin position="410"/>
        <end position="430"/>
    </location>
</feature>
<reference evidence="2 3" key="1">
    <citation type="journal article" date="2024" name="J Genomics">
        <title>Draft genome sequencing and assembly of Favolaschia claudopus CIRM-BRFM 2984 isolated from oak limbs.</title>
        <authorList>
            <person name="Navarro D."/>
            <person name="Drula E."/>
            <person name="Chaduli D."/>
            <person name="Cazenave R."/>
            <person name="Ahrendt S."/>
            <person name="Wang J."/>
            <person name="Lipzen A."/>
            <person name="Daum C."/>
            <person name="Barry K."/>
            <person name="Grigoriev I.V."/>
            <person name="Favel A."/>
            <person name="Rosso M.N."/>
            <person name="Martin F."/>
        </authorList>
    </citation>
    <scope>NUCLEOTIDE SEQUENCE [LARGE SCALE GENOMIC DNA]</scope>
    <source>
        <strain evidence="2 3">CIRM-BRFM 2984</strain>
    </source>
</reference>
<sequence>MRLYQQHPATLHFPLIESVAPQCTSSHHTARSAPPPLVICPLPPSLPEKMQRQFHHRYKRRPHILLNVYGLYPLHQLSPSVPPLRRRFLSGLALCLRPIFGPPHTSPTRTVVADRRRRYRAPRLSTSAHKHAHFLSFTVPVASQRFLSSRRQSRTMPSLRILLHPPTPSTHWTGALLPLTRTAGSVCRRRFTHPFSAPGHSRHSATTLYYNNALVSHALSHRHASMYIMVFAAAVPPTSIIAVVSAASVCCPSTAVVASTAVVVILSPPVAFGKHDLRITSGNLRATAATSTKITAVDVVTMSTTIVESQPYQSSTTFVGVPPSAVVVTPNAAAVASTTTAVASTTTAVASTTAVVASTTVVAAFSPIVANTSCPDRVIVYHTLCFQTSNPCQHLEHYFRRFPRVTTAAVPTTAMEKTTGTGRTENSDGV</sequence>
<comment type="caution">
    <text evidence="2">The sequence shown here is derived from an EMBL/GenBank/DDBJ whole genome shotgun (WGS) entry which is preliminary data.</text>
</comment>
<dbReference type="AlphaFoldDB" id="A0AAV9ZQ10"/>
<accession>A0AAV9ZQ10</accession>
<evidence type="ECO:0000313" key="3">
    <source>
        <dbReference type="Proteomes" id="UP001362999"/>
    </source>
</evidence>
<gene>
    <name evidence="2" type="ORF">R3P38DRAFT_3228759</name>
</gene>
<protein>
    <submittedName>
        <fullName evidence="2">Uncharacterized protein</fullName>
    </submittedName>
</protein>
<proteinExistence type="predicted"/>
<feature type="compositionally biased region" description="Polar residues" evidence="1">
    <location>
        <begin position="415"/>
        <end position="430"/>
    </location>
</feature>
<evidence type="ECO:0000313" key="2">
    <source>
        <dbReference type="EMBL" id="KAK6988480.1"/>
    </source>
</evidence>
<keyword evidence="3" id="KW-1185">Reference proteome</keyword>
<dbReference type="Proteomes" id="UP001362999">
    <property type="component" value="Unassembled WGS sequence"/>
</dbReference>
<dbReference type="EMBL" id="JAWWNJ010000122">
    <property type="protein sequence ID" value="KAK6988480.1"/>
    <property type="molecule type" value="Genomic_DNA"/>
</dbReference>
<name>A0AAV9ZQ10_9AGAR</name>
<evidence type="ECO:0000256" key="1">
    <source>
        <dbReference type="SAM" id="MobiDB-lite"/>
    </source>
</evidence>